<reference evidence="1 2" key="1">
    <citation type="submission" date="2019-04" db="EMBL/GenBank/DDBJ databases">
        <authorList>
            <consortium name="Pathogen Informatics"/>
        </authorList>
    </citation>
    <scope>NUCLEOTIDE SEQUENCE [LARGE SCALE GENOMIC DNA]</scope>
    <source>
        <strain evidence="1 2">NCTC9239</strain>
    </source>
</reference>
<proteinExistence type="predicted"/>
<evidence type="ECO:0000313" key="2">
    <source>
        <dbReference type="Proteomes" id="UP000309952"/>
    </source>
</evidence>
<protein>
    <submittedName>
        <fullName evidence="1">Uncharacterized protein</fullName>
    </submittedName>
</protein>
<name>A0A4P1KBK3_9CAUL</name>
<accession>A0A4P1KBK3</accession>
<dbReference type="KEGG" id="bvy:NCTC9239_02539"/>
<organism evidence="1 2">
    <name type="scientific">Brevundimonas vancanneytii</name>
    <dbReference type="NCBI Taxonomy" id="1325724"/>
    <lineage>
        <taxon>Bacteria</taxon>
        <taxon>Pseudomonadati</taxon>
        <taxon>Pseudomonadota</taxon>
        <taxon>Alphaproteobacteria</taxon>
        <taxon>Caulobacterales</taxon>
        <taxon>Caulobacteraceae</taxon>
        <taxon>Brevundimonas</taxon>
    </lineage>
</organism>
<keyword evidence="2" id="KW-1185">Reference proteome</keyword>
<dbReference type="RefSeq" id="WP_138141816.1">
    <property type="nucleotide sequence ID" value="NZ_LR588407.1"/>
</dbReference>
<sequence length="66" mass="6829">MTAALRPPRSNLRWPLIAVLLVVVLGAIVIGANIHLVWAAVGSQPECVPHAKTTGGASFRAAKSAC</sequence>
<gene>
    <name evidence="1" type="ORF">NCTC9239_02539</name>
</gene>
<dbReference type="Proteomes" id="UP000309952">
    <property type="component" value="Chromosome"/>
</dbReference>
<dbReference type="EMBL" id="LR588407">
    <property type="protein sequence ID" value="VTO17760.1"/>
    <property type="molecule type" value="Genomic_DNA"/>
</dbReference>
<evidence type="ECO:0000313" key="1">
    <source>
        <dbReference type="EMBL" id="VTO17760.1"/>
    </source>
</evidence>
<dbReference type="AlphaFoldDB" id="A0A4P1KBK3"/>